<dbReference type="EMBL" id="OU015584">
    <property type="protein sequence ID" value="CAG5076717.1"/>
    <property type="molecule type" value="Genomic_DNA"/>
</dbReference>
<dbReference type="KEGG" id="ptan:CRYO30217_00180"/>
<dbReference type="Proteomes" id="UP000683507">
    <property type="component" value="Chromosome"/>
</dbReference>
<protein>
    <recommendedName>
        <fullName evidence="1">Tetracyclin repressor-like C-terminal domain-containing protein</fullName>
    </recommendedName>
</protein>
<evidence type="ECO:0000259" key="1">
    <source>
        <dbReference type="Pfam" id="PF17931"/>
    </source>
</evidence>
<keyword evidence="3" id="KW-1185">Reference proteome</keyword>
<dbReference type="SUPFAM" id="SSF48498">
    <property type="entry name" value="Tetracyclin repressor-like, C-terminal domain"/>
    <property type="match status" value="1"/>
</dbReference>
<evidence type="ECO:0000313" key="2">
    <source>
        <dbReference type="EMBL" id="CAG5076717.1"/>
    </source>
</evidence>
<dbReference type="InterPro" id="IPR036271">
    <property type="entry name" value="Tet_transcr_reg_TetR-rel_C_sf"/>
</dbReference>
<reference evidence="2" key="1">
    <citation type="submission" date="2021-04" db="EMBL/GenBank/DDBJ databases">
        <authorList>
            <person name="Rodrigo-Torres L."/>
            <person name="Arahal R. D."/>
            <person name="Lucena T."/>
        </authorList>
    </citation>
    <scope>NUCLEOTIDE SEQUENCE</scope>
    <source>
        <strain evidence="2">AS29M-1</strain>
    </source>
</reference>
<organism evidence="2 3">
    <name type="scientific">Parvicella tangerina</name>
    <dbReference type="NCBI Taxonomy" id="2829795"/>
    <lineage>
        <taxon>Bacteria</taxon>
        <taxon>Pseudomonadati</taxon>
        <taxon>Bacteroidota</taxon>
        <taxon>Flavobacteriia</taxon>
        <taxon>Flavobacteriales</taxon>
        <taxon>Parvicellaceae</taxon>
        <taxon>Parvicella</taxon>
    </lineage>
</organism>
<dbReference type="Gene3D" id="1.10.357.10">
    <property type="entry name" value="Tetracycline Repressor, domain 2"/>
    <property type="match status" value="1"/>
</dbReference>
<dbReference type="AlphaFoldDB" id="A0A916JIG1"/>
<name>A0A916JIG1_9FLAO</name>
<proteinExistence type="predicted"/>
<accession>A0A916JIG1</accession>
<sequence>MIAETNIDPKAELRKEFQLHLLRTGETPVTVYAFCEQLGKEESEFYQHYGSFKAIEKDIWKALFKQVEGILNQDENYAHYSSYEKWLSFLYTFIEVLKENRSYVMLRCEHLERKEFRPWFMEGMRSLFKDFIKEVIGAGLETEEIASRPIITDRYHEVLWAQILYVIRVWINDESEDFQVTDAAVEKTSVLLFELMKKGPIDMLVDFVKFAYQHKAY</sequence>
<evidence type="ECO:0000313" key="3">
    <source>
        <dbReference type="Proteomes" id="UP000683507"/>
    </source>
</evidence>
<dbReference type="RefSeq" id="WP_258540420.1">
    <property type="nucleotide sequence ID" value="NZ_OU015584.1"/>
</dbReference>
<dbReference type="InterPro" id="IPR041673">
    <property type="entry name" value="TetR_C_23"/>
</dbReference>
<feature type="domain" description="Tetracyclin repressor-like C-terminal" evidence="1">
    <location>
        <begin position="85"/>
        <end position="210"/>
    </location>
</feature>
<dbReference type="Pfam" id="PF17931">
    <property type="entry name" value="TetR_C_23"/>
    <property type="match status" value="1"/>
</dbReference>
<gene>
    <name evidence="2" type="ORF">CRYO30217_00180</name>
</gene>